<dbReference type="Gene3D" id="3.90.226.10">
    <property type="entry name" value="2-enoyl-CoA Hydratase, Chain A, domain 1"/>
    <property type="match status" value="1"/>
</dbReference>
<evidence type="ECO:0000313" key="5">
    <source>
        <dbReference type="Proteomes" id="UP000077667"/>
    </source>
</evidence>
<dbReference type="STRING" id="1176587.A8C56_19860"/>
<dbReference type="Gene3D" id="1.10.12.10">
    <property type="entry name" value="Lyase 2-enoyl-coa Hydratase, Chain A, domain 2"/>
    <property type="match status" value="1"/>
</dbReference>
<dbReference type="InterPro" id="IPR014748">
    <property type="entry name" value="Enoyl-CoA_hydra_C"/>
</dbReference>
<reference evidence="4 5" key="1">
    <citation type="submission" date="2016-05" db="EMBL/GenBank/DDBJ databases">
        <title>Niabella ginsenosidivorans BS26 whole genome sequencing.</title>
        <authorList>
            <person name="Im W.T."/>
            <person name="Siddiqi M.Z."/>
        </authorList>
    </citation>
    <scope>NUCLEOTIDE SEQUENCE [LARGE SCALE GENOMIC DNA]</scope>
    <source>
        <strain evidence="4 5">BS26</strain>
    </source>
</reference>
<dbReference type="GO" id="GO:0006635">
    <property type="term" value="P:fatty acid beta-oxidation"/>
    <property type="evidence" value="ECO:0007669"/>
    <property type="project" value="TreeGrafter"/>
</dbReference>
<evidence type="ECO:0000256" key="2">
    <source>
        <dbReference type="ARBA" id="ARBA00023239"/>
    </source>
</evidence>
<dbReference type="InterPro" id="IPR018376">
    <property type="entry name" value="Enoyl-CoA_hyd/isom_CS"/>
</dbReference>
<dbReference type="InterPro" id="IPR029045">
    <property type="entry name" value="ClpP/crotonase-like_dom_sf"/>
</dbReference>
<gene>
    <name evidence="4" type="ORF">A8C56_19860</name>
</gene>
<evidence type="ECO:0000313" key="4">
    <source>
        <dbReference type="EMBL" id="ANH82942.1"/>
    </source>
</evidence>
<evidence type="ECO:0000256" key="3">
    <source>
        <dbReference type="RuleBase" id="RU003707"/>
    </source>
</evidence>
<dbReference type="EMBL" id="CP015772">
    <property type="protein sequence ID" value="ANH82942.1"/>
    <property type="molecule type" value="Genomic_DNA"/>
</dbReference>
<accession>A0A1A9I8F5</accession>
<protein>
    <submittedName>
        <fullName evidence="4">Enoyl-CoA hydratase</fullName>
    </submittedName>
</protein>
<dbReference type="Pfam" id="PF00378">
    <property type="entry name" value="ECH_1"/>
    <property type="match status" value="1"/>
</dbReference>
<dbReference type="FunFam" id="3.90.226.10:FF:000009">
    <property type="entry name" value="Carnitinyl-CoA dehydratase"/>
    <property type="match status" value="1"/>
</dbReference>
<name>A0A1A9I8F5_9BACT</name>
<dbReference type="GO" id="GO:0016829">
    <property type="term" value="F:lyase activity"/>
    <property type="evidence" value="ECO:0007669"/>
    <property type="project" value="UniProtKB-KW"/>
</dbReference>
<dbReference type="KEGG" id="nia:A8C56_19860"/>
<dbReference type="InterPro" id="IPR001753">
    <property type="entry name" value="Enoyl-CoA_hydra/iso"/>
</dbReference>
<dbReference type="CDD" id="cd06558">
    <property type="entry name" value="crotonase-like"/>
    <property type="match status" value="1"/>
</dbReference>
<dbReference type="SUPFAM" id="SSF52096">
    <property type="entry name" value="ClpP/crotonase"/>
    <property type="match status" value="1"/>
</dbReference>
<proteinExistence type="inferred from homology"/>
<evidence type="ECO:0000256" key="1">
    <source>
        <dbReference type="ARBA" id="ARBA00005254"/>
    </source>
</evidence>
<sequence>MNYETLLTSVEDAILTIKINRPDKLNALNKIMLRELETALSELNRNTEIKAAMITGSGDKAFIAGADISEFSSLDAAGGELLSKNGQRLFSKIETSVKPIIAAVNGFALGGGCELAMACHFRIASENAKFGQPEVNLGLLPGYGGTQRLTQLIGKGRALELLLTGNMIDAVTAFNYGLVNHVVPQPELLIKAKSILSLINTKAPLAVAGCIEAANLAYAPDGEGYKSEAALFGNLIATEDAKEGISAFLEKRKASFKGI</sequence>
<dbReference type="OrthoDB" id="9775794at2"/>
<dbReference type="PROSITE" id="PS00166">
    <property type="entry name" value="ENOYL_COA_HYDRATASE"/>
    <property type="match status" value="1"/>
</dbReference>
<keyword evidence="2" id="KW-0456">Lyase</keyword>
<dbReference type="PANTHER" id="PTHR11941:SF54">
    <property type="entry name" value="ENOYL-COA HYDRATASE, MITOCHONDRIAL"/>
    <property type="match status" value="1"/>
</dbReference>
<dbReference type="AlphaFoldDB" id="A0A1A9I8F5"/>
<comment type="similarity">
    <text evidence="1 3">Belongs to the enoyl-CoA hydratase/isomerase family.</text>
</comment>
<keyword evidence="5" id="KW-1185">Reference proteome</keyword>
<dbReference type="PANTHER" id="PTHR11941">
    <property type="entry name" value="ENOYL-COA HYDRATASE-RELATED"/>
    <property type="match status" value="1"/>
</dbReference>
<dbReference type="Proteomes" id="UP000077667">
    <property type="component" value="Chromosome"/>
</dbReference>
<dbReference type="RefSeq" id="WP_067759967.1">
    <property type="nucleotide sequence ID" value="NZ_CP015772.1"/>
</dbReference>
<organism evidence="4 5">
    <name type="scientific">Niabella ginsenosidivorans</name>
    <dbReference type="NCBI Taxonomy" id="1176587"/>
    <lineage>
        <taxon>Bacteria</taxon>
        <taxon>Pseudomonadati</taxon>
        <taxon>Bacteroidota</taxon>
        <taxon>Chitinophagia</taxon>
        <taxon>Chitinophagales</taxon>
        <taxon>Chitinophagaceae</taxon>
        <taxon>Niabella</taxon>
    </lineage>
</organism>